<evidence type="ECO:0000259" key="4">
    <source>
        <dbReference type="Pfam" id="PF24859"/>
    </source>
</evidence>
<dbReference type="PANTHER" id="PTHR37689:SF1">
    <property type="entry name" value="PROTEIN FDHE"/>
    <property type="match status" value="1"/>
</dbReference>
<evidence type="ECO:0000259" key="3">
    <source>
        <dbReference type="Pfam" id="PF04216"/>
    </source>
</evidence>
<feature type="region of interest" description="Disordered" evidence="2">
    <location>
        <begin position="58"/>
        <end position="78"/>
    </location>
</feature>
<proteinExistence type="predicted"/>
<evidence type="ECO:0000256" key="2">
    <source>
        <dbReference type="SAM" id="MobiDB-lite"/>
    </source>
</evidence>
<reference evidence="6 7" key="1">
    <citation type="journal article" date="2021" name="Pathogens">
        <title>Isolation and Characterization of Kingella bonacorsii sp. nov., A Novel Kingella Species Detected in a Stable Periodontitis Subject.</title>
        <authorList>
            <person name="Antezack A."/>
            <person name="Boxberger M."/>
            <person name="Rolland C."/>
            <person name="Monnet-Corti V."/>
            <person name="La Scola B."/>
        </authorList>
    </citation>
    <scope>NUCLEOTIDE SEQUENCE [LARGE SCALE GENOMIC DNA]</scope>
    <source>
        <strain evidence="6 7">Marseille-Q4569</strain>
    </source>
</reference>
<dbReference type="Pfam" id="PF04216">
    <property type="entry name" value="FdhE_N"/>
    <property type="match status" value="1"/>
</dbReference>
<feature type="domain" description="FdhE C-terminal" evidence="5">
    <location>
        <begin position="207"/>
        <end position="287"/>
    </location>
</feature>
<dbReference type="PANTHER" id="PTHR37689">
    <property type="entry name" value="PROTEIN FDHE"/>
    <property type="match status" value="1"/>
</dbReference>
<dbReference type="EMBL" id="JAEHNZ010000004">
    <property type="protein sequence ID" value="MBK0397171.1"/>
    <property type="molecule type" value="Genomic_DNA"/>
</dbReference>
<feature type="domain" description="FdhE N-terminal" evidence="3">
    <location>
        <begin position="15"/>
        <end position="156"/>
    </location>
</feature>
<evidence type="ECO:0000259" key="5">
    <source>
        <dbReference type="Pfam" id="PF24860"/>
    </source>
</evidence>
<accession>A0ABS1BV70</accession>
<dbReference type="InterPro" id="IPR056797">
    <property type="entry name" value="FdhE_central"/>
</dbReference>
<dbReference type="InterPro" id="IPR056774">
    <property type="entry name" value="FdhE_N"/>
</dbReference>
<evidence type="ECO:0000313" key="7">
    <source>
        <dbReference type="Proteomes" id="UP000614058"/>
    </source>
</evidence>
<comment type="caution">
    <text evidence="6">The sequence shown here is derived from an EMBL/GenBank/DDBJ whole genome shotgun (WGS) entry which is preliminary data.</text>
</comment>
<protein>
    <submittedName>
        <fullName evidence="6">Formate dehydrogenase accessory protein FdhE</fullName>
    </submittedName>
</protein>
<gene>
    <name evidence="6" type="ORF">JDW22_11450</name>
</gene>
<name>A0ABS1BV70_9NEIS</name>
<keyword evidence="7" id="KW-1185">Reference proteome</keyword>
<dbReference type="Gene3D" id="3.90.1670.10">
    <property type="entry name" value="FdhE-like domain"/>
    <property type="match status" value="1"/>
</dbReference>
<dbReference type="CDD" id="cd16341">
    <property type="entry name" value="FdhE"/>
    <property type="match status" value="1"/>
</dbReference>
<keyword evidence="1" id="KW-0963">Cytoplasm</keyword>
<dbReference type="SUPFAM" id="SSF144020">
    <property type="entry name" value="FdhE-like"/>
    <property type="match status" value="1"/>
</dbReference>
<dbReference type="InterPro" id="IPR006452">
    <property type="entry name" value="Formate_DH_accessory"/>
</dbReference>
<sequence length="290" mass="32590">MTPEQIQNKPFFYKPFYIPPKADLFAQRALRFQELARQDNSSWHDYLSIMASLAQAQQHALDQHPRQPETALPRVPTVPPHTIGSLKTIIRHIAPTLSEATQATLQILLNTPEAELTALAERILQGDIPEHEKPYQIWLHAALQVAYTAQAQQQSDDTIPPQDDRAHCPNCGNEAIASIILSGGDWDGLRYQHCPLCNSQWNALRAKCTYCGDQSAISHQQIDNPQAPAVYQGARAECCGKCHHYRKVFLHSQQRHADPVADDLASLALDILLAEQNEYTRGGHNPFWLD</sequence>
<evidence type="ECO:0000313" key="6">
    <source>
        <dbReference type="EMBL" id="MBK0397171.1"/>
    </source>
</evidence>
<dbReference type="Pfam" id="PF24860">
    <property type="entry name" value="FdhE_C"/>
    <property type="match status" value="1"/>
</dbReference>
<dbReference type="Pfam" id="PF24859">
    <property type="entry name" value="FdhE_central"/>
    <property type="match status" value="1"/>
</dbReference>
<dbReference type="Proteomes" id="UP000614058">
    <property type="component" value="Unassembled WGS sequence"/>
</dbReference>
<dbReference type="RefSeq" id="WP_200523160.1">
    <property type="nucleotide sequence ID" value="NZ_JAEHNZ010000004.1"/>
</dbReference>
<evidence type="ECO:0000256" key="1">
    <source>
        <dbReference type="ARBA" id="ARBA00022490"/>
    </source>
</evidence>
<dbReference type="InterPro" id="IPR056796">
    <property type="entry name" value="FdhE_C"/>
</dbReference>
<organism evidence="6 7">
    <name type="scientific">Kingella bonacorsii</name>
    <dbReference type="NCBI Taxonomy" id="2796361"/>
    <lineage>
        <taxon>Bacteria</taxon>
        <taxon>Pseudomonadati</taxon>
        <taxon>Pseudomonadota</taxon>
        <taxon>Betaproteobacteria</taxon>
        <taxon>Neisseriales</taxon>
        <taxon>Neisseriaceae</taxon>
        <taxon>Kingella</taxon>
    </lineage>
</organism>
<feature type="domain" description="FdhE central" evidence="4">
    <location>
        <begin position="167"/>
        <end position="205"/>
    </location>
</feature>
<dbReference type="InterPro" id="IPR024064">
    <property type="entry name" value="FdhE-like_sf"/>
</dbReference>